<dbReference type="InterPro" id="IPR001584">
    <property type="entry name" value="Integrase_cat-core"/>
</dbReference>
<dbReference type="InterPro" id="IPR041588">
    <property type="entry name" value="Integrase_H2C2"/>
</dbReference>
<dbReference type="AlphaFoldDB" id="A0AAV0Y1M6"/>
<feature type="domain" description="Macro" evidence="3">
    <location>
        <begin position="18"/>
        <end position="173"/>
    </location>
</feature>
<dbReference type="PROSITE" id="PS50994">
    <property type="entry name" value="INTEGRASE"/>
    <property type="match status" value="1"/>
</dbReference>
<dbReference type="InterPro" id="IPR012337">
    <property type="entry name" value="RNaseH-like_sf"/>
</dbReference>
<evidence type="ECO:0000313" key="5">
    <source>
        <dbReference type="Proteomes" id="UP001160148"/>
    </source>
</evidence>
<dbReference type="Proteomes" id="UP001160148">
    <property type="component" value="Unassembled WGS sequence"/>
</dbReference>
<dbReference type="InterPro" id="IPR036397">
    <property type="entry name" value="RNaseH_sf"/>
</dbReference>
<protein>
    <recommendedName>
        <fullName evidence="1">RNA-directed DNA polymerase</fullName>
        <ecNumber evidence="1">2.7.7.49</ecNumber>
    </recommendedName>
</protein>
<dbReference type="PROSITE" id="PS51154">
    <property type="entry name" value="MACRO"/>
    <property type="match status" value="1"/>
</dbReference>
<evidence type="ECO:0000313" key="4">
    <source>
        <dbReference type="EMBL" id="CAI6373704.1"/>
    </source>
</evidence>
<dbReference type="GO" id="GO:0015074">
    <property type="term" value="P:DNA integration"/>
    <property type="evidence" value="ECO:0007669"/>
    <property type="project" value="InterPro"/>
</dbReference>
<dbReference type="Gene3D" id="3.40.220.10">
    <property type="entry name" value="Leucine Aminopeptidase, subunit E, domain 1"/>
    <property type="match status" value="1"/>
</dbReference>
<organism evidence="4 5">
    <name type="scientific">Macrosiphum euphorbiae</name>
    <name type="common">potato aphid</name>
    <dbReference type="NCBI Taxonomy" id="13131"/>
    <lineage>
        <taxon>Eukaryota</taxon>
        <taxon>Metazoa</taxon>
        <taxon>Ecdysozoa</taxon>
        <taxon>Arthropoda</taxon>
        <taxon>Hexapoda</taxon>
        <taxon>Insecta</taxon>
        <taxon>Pterygota</taxon>
        <taxon>Neoptera</taxon>
        <taxon>Paraneoptera</taxon>
        <taxon>Hemiptera</taxon>
        <taxon>Sternorrhyncha</taxon>
        <taxon>Aphidomorpha</taxon>
        <taxon>Aphidoidea</taxon>
        <taxon>Aphididae</taxon>
        <taxon>Macrosiphini</taxon>
        <taxon>Macrosiphum</taxon>
    </lineage>
</organism>
<dbReference type="Gene3D" id="3.30.420.10">
    <property type="entry name" value="Ribonuclease H-like superfamily/Ribonuclease H"/>
    <property type="match status" value="1"/>
</dbReference>
<dbReference type="GO" id="GO:0003676">
    <property type="term" value="F:nucleic acid binding"/>
    <property type="evidence" value="ECO:0007669"/>
    <property type="project" value="InterPro"/>
</dbReference>
<dbReference type="InterPro" id="IPR050951">
    <property type="entry name" value="Retrovirus_Pol_polyprotein"/>
</dbReference>
<gene>
    <name evidence="4" type="ORF">MEUPH1_LOCUS27413</name>
</gene>
<comment type="caution">
    <text evidence="4">The sequence shown here is derived from an EMBL/GenBank/DDBJ whole genome shotgun (WGS) entry which is preliminary data.</text>
</comment>
<dbReference type="Pfam" id="PF00665">
    <property type="entry name" value="rve"/>
    <property type="match status" value="1"/>
</dbReference>
<dbReference type="PANTHER" id="PTHR37984">
    <property type="entry name" value="PROTEIN CBG26694"/>
    <property type="match status" value="1"/>
</dbReference>
<dbReference type="EMBL" id="CARXXK010001113">
    <property type="protein sequence ID" value="CAI6373704.1"/>
    <property type="molecule type" value="Genomic_DNA"/>
</dbReference>
<keyword evidence="5" id="KW-1185">Reference proteome</keyword>
<dbReference type="CDD" id="cd02901">
    <property type="entry name" value="Macro_Poa1p-like"/>
    <property type="match status" value="1"/>
</dbReference>
<reference evidence="4 5" key="1">
    <citation type="submission" date="2023-01" db="EMBL/GenBank/DDBJ databases">
        <authorList>
            <person name="Whitehead M."/>
        </authorList>
    </citation>
    <scope>NUCLEOTIDE SEQUENCE [LARGE SCALE GENOMIC DNA]</scope>
</reference>
<evidence type="ECO:0000259" key="2">
    <source>
        <dbReference type="PROSITE" id="PS50994"/>
    </source>
</evidence>
<feature type="domain" description="Integrase catalytic" evidence="2">
    <location>
        <begin position="244"/>
        <end position="403"/>
    </location>
</feature>
<dbReference type="FunFam" id="3.30.420.10:FF:000032">
    <property type="entry name" value="Retrovirus-related Pol polyprotein from transposon 297-like Protein"/>
    <property type="match status" value="1"/>
</dbReference>
<dbReference type="InterPro" id="IPR043472">
    <property type="entry name" value="Macro_dom-like"/>
</dbReference>
<evidence type="ECO:0000256" key="1">
    <source>
        <dbReference type="ARBA" id="ARBA00012493"/>
    </source>
</evidence>
<dbReference type="InterPro" id="IPR002589">
    <property type="entry name" value="Macro_dom"/>
</dbReference>
<evidence type="ECO:0000259" key="3">
    <source>
        <dbReference type="PROSITE" id="PS51154"/>
    </source>
</evidence>
<proteinExistence type="predicted"/>
<name>A0AAV0Y1M6_9HEMI</name>
<dbReference type="SUPFAM" id="SSF52949">
    <property type="entry name" value="Macro domain-like"/>
    <property type="match status" value="1"/>
</dbReference>
<dbReference type="GO" id="GO:0003964">
    <property type="term" value="F:RNA-directed DNA polymerase activity"/>
    <property type="evidence" value="ECO:0007669"/>
    <property type="project" value="UniProtKB-EC"/>
</dbReference>
<dbReference type="Pfam" id="PF17921">
    <property type="entry name" value="Integrase_H2C2"/>
    <property type="match status" value="1"/>
</dbReference>
<dbReference type="SUPFAM" id="SSF53098">
    <property type="entry name" value="Ribonuclease H-like"/>
    <property type="match status" value="1"/>
</dbReference>
<sequence>MMNRTLNPVTRVSYDTYLQLIKGKSIVNNRVKEESGDLFDAPSDYSLAHCISQDVKMSQGTALMFRRKFGNVEILKSQHPRVHEVLYIRQENRYILYMVTKPKYWQKPSLEDMFLTLQSLKSVCIELDIDKLAMPRIGSGIDQLDWSAIRTMIRFVFKEIDIKIHVYSLTELTHAEKLEIIAEHHSSLLGGHRGINQTVKRIQTQFNWEGLEDNVKEYVSKCPSCQINKTCNKNVRQPMVISTTATEPFEKVFIDVVGPLPRTHSNNAYILTMQCDLTKFSMASPMENHEANTVAYHFVTSCVCLHGIPNMLVSDQGKEFLSKILAETCKLLKIKKCNTSPYHPQANGALERSHRTLGEYLRHFVDKDQTNWDTFIPYAMFVFNSSEHRSTGKQPYELLYGRTVTMPNSFTKPPEPRYNYEDFHVELKQKLQVAHQIARDRLLEHKQKTKETYDQNQNQIIIHVGDRVLLKDNARKGKLSPKWLGPYEVIELKANENVTLQKDRRRVTVHKILSILLWTDHCKYVIKINIKLTMLKLT</sequence>
<dbReference type="EC" id="2.7.7.49" evidence="1"/>
<accession>A0AAV0Y1M6</accession>
<dbReference type="PANTHER" id="PTHR37984:SF15">
    <property type="entry name" value="INTEGRASE CATALYTIC DOMAIN-CONTAINING PROTEIN"/>
    <property type="match status" value="1"/>
</dbReference>